<sequence length="75" mass="8189">MSSPIWEEELRQPSPKKCPANEGSVGSKRPRVSEGGSREFSAMDHSFEASGFIAAMLRAATILKSVEPRLIVVDE</sequence>
<gene>
    <name evidence="2" type="ORF">PIB30_096986</name>
</gene>
<proteinExistence type="predicted"/>
<dbReference type="Proteomes" id="UP001341840">
    <property type="component" value="Unassembled WGS sequence"/>
</dbReference>
<dbReference type="EMBL" id="JASCZI010213796">
    <property type="protein sequence ID" value="MED6201634.1"/>
    <property type="molecule type" value="Genomic_DNA"/>
</dbReference>
<keyword evidence="3" id="KW-1185">Reference proteome</keyword>
<accession>A0ABU6XV70</accession>
<feature type="non-terminal residue" evidence="2">
    <location>
        <position position="75"/>
    </location>
</feature>
<organism evidence="2 3">
    <name type="scientific">Stylosanthes scabra</name>
    <dbReference type="NCBI Taxonomy" id="79078"/>
    <lineage>
        <taxon>Eukaryota</taxon>
        <taxon>Viridiplantae</taxon>
        <taxon>Streptophyta</taxon>
        <taxon>Embryophyta</taxon>
        <taxon>Tracheophyta</taxon>
        <taxon>Spermatophyta</taxon>
        <taxon>Magnoliopsida</taxon>
        <taxon>eudicotyledons</taxon>
        <taxon>Gunneridae</taxon>
        <taxon>Pentapetalae</taxon>
        <taxon>rosids</taxon>
        <taxon>fabids</taxon>
        <taxon>Fabales</taxon>
        <taxon>Fabaceae</taxon>
        <taxon>Papilionoideae</taxon>
        <taxon>50 kb inversion clade</taxon>
        <taxon>dalbergioids sensu lato</taxon>
        <taxon>Dalbergieae</taxon>
        <taxon>Pterocarpus clade</taxon>
        <taxon>Stylosanthes</taxon>
    </lineage>
</organism>
<evidence type="ECO:0000313" key="3">
    <source>
        <dbReference type="Proteomes" id="UP001341840"/>
    </source>
</evidence>
<comment type="caution">
    <text evidence="2">The sequence shown here is derived from an EMBL/GenBank/DDBJ whole genome shotgun (WGS) entry which is preliminary data.</text>
</comment>
<feature type="region of interest" description="Disordered" evidence="1">
    <location>
        <begin position="1"/>
        <end position="38"/>
    </location>
</feature>
<evidence type="ECO:0000313" key="2">
    <source>
        <dbReference type="EMBL" id="MED6201634.1"/>
    </source>
</evidence>
<reference evidence="2 3" key="1">
    <citation type="journal article" date="2023" name="Plants (Basel)">
        <title>Bridging the Gap: Combining Genomics and Transcriptomics Approaches to Understand Stylosanthes scabra, an Orphan Legume from the Brazilian Caatinga.</title>
        <authorList>
            <person name="Ferreira-Neto J.R.C."/>
            <person name="da Silva M.D."/>
            <person name="Binneck E."/>
            <person name="de Melo N.F."/>
            <person name="da Silva R.H."/>
            <person name="de Melo A.L.T.M."/>
            <person name="Pandolfi V."/>
            <person name="Bustamante F.O."/>
            <person name="Brasileiro-Vidal A.C."/>
            <person name="Benko-Iseppon A.M."/>
        </authorList>
    </citation>
    <scope>NUCLEOTIDE SEQUENCE [LARGE SCALE GENOMIC DNA]</scope>
    <source>
        <tissue evidence="2">Leaves</tissue>
    </source>
</reference>
<name>A0ABU6XV70_9FABA</name>
<protein>
    <submittedName>
        <fullName evidence="2">Uncharacterized protein</fullName>
    </submittedName>
</protein>
<evidence type="ECO:0000256" key="1">
    <source>
        <dbReference type="SAM" id="MobiDB-lite"/>
    </source>
</evidence>